<proteinExistence type="predicted"/>
<dbReference type="Proteomes" id="UP000032727">
    <property type="component" value="Chromosome I"/>
</dbReference>
<protein>
    <submittedName>
        <fullName evidence="1">Uncharacterized protein</fullName>
    </submittedName>
</protein>
<dbReference type="AlphaFoldDB" id="A0AA36P8V7"/>
<accession>A0AA36P8V7</accession>
<reference evidence="1 2" key="1">
    <citation type="journal article" date="2014" name="PLoS ONE">
        <title>The complete genome sequence of Escherichia coli EC958: a high quality reference sequence for the globally disseminated multidrug resistant E. coli O25b:H4-ST131 clone.</title>
        <authorList>
            <person name="Forde B.M."/>
            <person name="Ben Zakour N.L."/>
            <person name="Stanton-Cook M."/>
            <person name="Phan M.D."/>
            <person name="Totsika M."/>
            <person name="Peters K.M."/>
            <person name="Chan K.G."/>
            <person name="Schembri M.A."/>
            <person name="Upton M."/>
            <person name="Beatson S.A."/>
        </authorList>
    </citation>
    <scope>NUCLEOTIDE SEQUENCE [LARGE SCALE GENOMIC DNA]</scope>
    <source>
        <strain evidence="1 2">EC958</strain>
    </source>
</reference>
<evidence type="ECO:0000313" key="1">
    <source>
        <dbReference type="EMBL" id="CDN84460.1"/>
    </source>
</evidence>
<dbReference type="EMBL" id="HG941718">
    <property type="protein sequence ID" value="CDN84460.1"/>
    <property type="molecule type" value="Genomic_DNA"/>
</dbReference>
<name>A0AA36P8V7_ECOLX</name>
<gene>
    <name evidence="1" type="ORF">EC958_4106</name>
</gene>
<evidence type="ECO:0000313" key="2">
    <source>
        <dbReference type="Proteomes" id="UP000032727"/>
    </source>
</evidence>
<organism evidence="1 2">
    <name type="scientific">Escherichia coli O25b:H4-ST131</name>
    <dbReference type="NCBI Taxonomy" id="941322"/>
    <lineage>
        <taxon>Bacteria</taxon>
        <taxon>Pseudomonadati</taxon>
        <taxon>Pseudomonadota</taxon>
        <taxon>Gammaproteobacteria</taxon>
        <taxon>Enterobacterales</taxon>
        <taxon>Enterobacteriaceae</taxon>
        <taxon>Escherichia</taxon>
    </lineage>
</organism>
<dbReference type="KEGG" id="ecos:EC958_4106"/>
<sequence length="45" mass="4845">MRTKSGSGKHFTTVNDHHPCSGSGCFREKNQLVAGDIMIIPSRSG</sequence>